<dbReference type="STRING" id="632518.Calow_1597"/>
<dbReference type="eggNOG" id="ENOG5032ZR4">
    <property type="taxonomic scope" value="Bacteria"/>
</dbReference>
<proteinExistence type="predicted"/>
<dbReference type="HOGENOM" id="CLU_170941_0_0_9"/>
<evidence type="ECO:0000313" key="1">
    <source>
        <dbReference type="EMBL" id="ADQ05143.1"/>
    </source>
</evidence>
<keyword evidence="2" id="KW-1185">Reference proteome</keyword>
<accession>E4Q3R3</accession>
<dbReference type="EMBL" id="CP002216">
    <property type="protein sequence ID" value="ADQ05143.1"/>
    <property type="molecule type" value="Genomic_DNA"/>
</dbReference>
<name>E4Q3R3_CALOW</name>
<evidence type="ECO:0000313" key="2">
    <source>
        <dbReference type="Proteomes" id="UP000006889"/>
    </source>
</evidence>
<organism evidence="1 2">
    <name type="scientific">Caldicellulosiruptor owensensis (strain ATCC 700167 / DSM 13100 / OL)</name>
    <dbReference type="NCBI Taxonomy" id="632518"/>
    <lineage>
        <taxon>Bacteria</taxon>
        <taxon>Bacillati</taxon>
        <taxon>Bacillota</taxon>
        <taxon>Bacillota incertae sedis</taxon>
        <taxon>Caldicellulosiruptorales</taxon>
        <taxon>Caldicellulosiruptoraceae</taxon>
        <taxon>Caldicellulosiruptor</taxon>
    </lineage>
</organism>
<dbReference type="Proteomes" id="UP000006889">
    <property type="component" value="Chromosome"/>
</dbReference>
<dbReference type="InterPro" id="IPR019657">
    <property type="entry name" value="ComFB"/>
</dbReference>
<dbReference type="RefSeq" id="WP_013412482.1">
    <property type="nucleotide sequence ID" value="NC_014657.1"/>
</dbReference>
<protein>
    <submittedName>
        <fullName evidence="1">Late competence development protein ComFB</fullName>
    </submittedName>
</protein>
<dbReference type="KEGG" id="cow:Calow_1597"/>
<sequence>MVYTIRNYMEEAVGNMIDKVLENIDVCKCPKCKLDILALALNRLPPRYFVTKEGELFEKMSELQDQFYVDIIAAIAAAAFIVKNNPKHD</sequence>
<dbReference type="AlphaFoldDB" id="E4Q3R3"/>
<dbReference type="Pfam" id="PF10719">
    <property type="entry name" value="ComFB"/>
    <property type="match status" value="1"/>
</dbReference>
<reference evidence="1 2" key="2">
    <citation type="journal article" date="2011" name="J. Bacteriol.">
        <title>Complete genome sequences for the anaerobic, extremely thermophilic plant biomass-degrading bacteria Caldicellulosiruptor hydrothermalis, Caldicellulosiruptor kristjanssonii, Caldicellulosiruptor kronotskyensis, Caldicellulosiruptor owensenis, and Caldicellulosiruptor lactoaceticus.</title>
        <authorList>
            <person name="Blumer-Schuette S.E."/>
            <person name="Ozdemir I."/>
            <person name="Mistry D."/>
            <person name="Lucas S."/>
            <person name="Lapidus A."/>
            <person name="Cheng J.F."/>
            <person name="Goodwin L.A."/>
            <person name="Pitluck S."/>
            <person name="Land M.L."/>
            <person name="Hauser L.J."/>
            <person name="Woyke T."/>
            <person name="Mikhailova N."/>
            <person name="Pati A."/>
            <person name="Kyrpides N.C."/>
            <person name="Ivanova N."/>
            <person name="Detter J.C."/>
            <person name="Walston-Davenport K."/>
            <person name="Han S."/>
            <person name="Adams M.W."/>
            <person name="Kelly R.M."/>
        </authorList>
    </citation>
    <scope>NUCLEOTIDE SEQUENCE [LARGE SCALE GENOMIC DNA]</scope>
    <source>
        <strain evidence="2">ATCC 700167 / DSM 13100 / OL</strain>
    </source>
</reference>
<gene>
    <name evidence="1" type="ordered locus">Calow_1597</name>
</gene>
<reference key="1">
    <citation type="submission" date="2010-09" db="EMBL/GenBank/DDBJ databases">
        <title>Complete sequence of Caldicellulosiruptor owensensis OL.</title>
        <authorList>
            <consortium name="US DOE Joint Genome Institute"/>
            <person name="Lucas S."/>
            <person name="Copeland A."/>
            <person name="Lapidus A."/>
            <person name="Cheng J.-F."/>
            <person name="Bruce D."/>
            <person name="Goodwin L."/>
            <person name="Pitluck S."/>
            <person name="Davenport K."/>
            <person name="Detter J.C."/>
            <person name="Han C."/>
            <person name="Tapia R."/>
            <person name="Land M."/>
            <person name="Hauser L."/>
            <person name="Chang Y.-J."/>
            <person name="Jeffries C."/>
            <person name="Kyrpides N."/>
            <person name="Ivanova N."/>
            <person name="Mikhailova N."/>
            <person name="Blumer-Schuette S.E."/>
            <person name="Kelly R.M."/>
            <person name="Woyke T."/>
        </authorList>
    </citation>
    <scope>NUCLEOTIDE SEQUENCE</scope>
    <source>
        <strain>OL</strain>
    </source>
</reference>